<gene>
    <name evidence="1" type="ORF">DSCO28_73700</name>
</gene>
<dbReference type="KEGG" id="dov:DSCO28_73700"/>
<sequence>MNSIKKNAIIENKKELSAFSKSFKSEIQLIEALAELLRKMGRKGVQILHGPNEHGKDIIFYSKGGFGERRLYACVVKNSKLSGQMNSDSGVRTVFHQAETAFDTPFTTPKGHSEYVESVYVITPYECSPTAIAAIKSRLKSRSGQVTFLFGSELFSLFWEYWPDYIIFESGTLTKYLSDLPHSFSKDTALTALVRRFSLLSDNIKPLPHVYVQRGFKEILIEYYIEKVKWPLSNVLQKPIRINKVEEFIKNLQWHESFIKASTQNKEILCVFNDLYNDIGKIWKSRFEEYKKIIYDRRNKFEKKRRDEYEKLDKKYKKKYPFKLLSEADYSKTKNQQNVNYLKMETQSSVELVLDKDDYLTKKFEILRRQCKKKYNLVKSEFEIAMQFVSDSDDDDNNNIEPPPKSYREVQKIAQSIPTQINTQITSKCIPFLSNLLDSGLRAVLITGPAGFGKTCYCKWHALQDANNYLDNIRYVLPIYIQLHSIYPNKGDTFEKAFLSEKNLENILTEIDEGPQKNIRIYLDGLDEVPEPERRSEIMLLAWEAYAKNTNIQIVVTAREHISGPYLNWLRRFKLANLSREQVDLLVSNWLDKNNNKINDFNIQLNKLPSLKQIMCVPLLGTLIISVFKNTRSLPQNRVQLYELFVELHCGGWDLVKNIKRESKFGYNDKELVLSRLAGRLHYNKRRDGSTSDFKSCVDEIFPVMKKDWYELLDDVLQDGLLVLMGSRLMFSHLSFQEFLAAKYLTEPQGYRATSVLKMYLRGDEWWKDVLPFYVGMFSRPKDIIKWIKKNKNEIISGTDSKVKSNIEGRYVYLLKALEDSFPKSIDIMDI</sequence>
<accession>A0A5K8A374</accession>
<dbReference type="RefSeq" id="WP_155326374.1">
    <property type="nucleotide sequence ID" value="NZ_AP021877.1"/>
</dbReference>
<evidence type="ECO:0000313" key="2">
    <source>
        <dbReference type="Proteomes" id="UP000425960"/>
    </source>
</evidence>
<evidence type="ECO:0000313" key="1">
    <source>
        <dbReference type="EMBL" id="BBO86804.1"/>
    </source>
</evidence>
<dbReference type="AlphaFoldDB" id="A0A5K8A374"/>
<dbReference type="InterPro" id="IPR027417">
    <property type="entry name" value="P-loop_NTPase"/>
</dbReference>
<dbReference type="Proteomes" id="UP000425960">
    <property type="component" value="Plasmid Do28_1"/>
</dbReference>
<evidence type="ECO:0008006" key="3">
    <source>
        <dbReference type="Google" id="ProtNLM"/>
    </source>
</evidence>
<protein>
    <recommendedName>
        <fullName evidence="3">NACHT domain-containing protein</fullName>
    </recommendedName>
</protein>
<organism evidence="1 2">
    <name type="scientific">Desulfosarcina ovata subsp. sediminis</name>
    <dbReference type="NCBI Taxonomy" id="885957"/>
    <lineage>
        <taxon>Bacteria</taxon>
        <taxon>Pseudomonadati</taxon>
        <taxon>Thermodesulfobacteriota</taxon>
        <taxon>Desulfobacteria</taxon>
        <taxon>Desulfobacterales</taxon>
        <taxon>Desulfosarcinaceae</taxon>
        <taxon>Desulfosarcina</taxon>
    </lineage>
</organism>
<dbReference type="SUPFAM" id="SSF52540">
    <property type="entry name" value="P-loop containing nucleoside triphosphate hydrolases"/>
    <property type="match status" value="1"/>
</dbReference>
<dbReference type="EMBL" id="AP021877">
    <property type="protein sequence ID" value="BBO86804.1"/>
    <property type="molecule type" value="Genomic_DNA"/>
</dbReference>
<keyword evidence="1" id="KW-0614">Plasmid</keyword>
<reference evidence="1 2" key="1">
    <citation type="submission" date="2019-11" db="EMBL/GenBank/DDBJ databases">
        <title>Comparative genomics of hydrocarbon-degrading Desulfosarcina strains.</title>
        <authorList>
            <person name="Watanabe M."/>
            <person name="Kojima H."/>
            <person name="Fukui M."/>
        </authorList>
    </citation>
    <scope>NUCLEOTIDE SEQUENCE [LARGE SCALE GENOMIC DNA]</scope>
    <source>
        <strain evidence="1 2">28bB2T</strain>
        <plasmid evidence="2">do28_1 dna</plasmid>
    </source>
</reference>
<dbReference type="Gene3D" id="3.40.50.300">
    <property type="entry name" value="P-loop containing nucleotide triphosphate hydrolases"/>
    <property type="match status" value="1"/>
</dbReference>
<geneLocation type="plasmid" evidence="2">
    <name>do28_1 dna</name>
</geneLocation>
<dbReference type="PANTHER" id="PTHR46844">
    <property type="entry name" value="SLR5058 PROTEIN"/>
    <property type="match status" value="1"/>
</dbReference>
<dbReference type="PANTHER" id="PTHR46844:SF1">
    <property type="entry name" value="SLR5058 PROTEIN"/>
    <property type="match status" value="1"/>
</dbReference>
<name>A0A5K8A374_9BACT</name>
<proteinExistence type="predicted"/>